<feature type="compositionally biased region" description="Basic and acidic residues" evidence="1">
    <location>
        <begin position="73"/>
        <end position="102"/>
    </location>
</feature>
<evidence type="ECO:0000313" key="4">
    <source>
        <dbReference type="EMBL" id="MBK6973843.1"/>
    </source>
</evidence>
<feature type="region of interest" description="Disordered" evidence="1">
    <location>
        <begin position="40"/>
        <end position="106"/>
    </location>
</feature>
<dbReference type="EMBL" id="JADJEV010000004">
    <property type="protein sequence ID" value="MBK6973843.1"/>
    <property type="molecule type" value="Genomic_DNA"/>
</dbReference>
<keyword evidence="2" id="KW-0732">Signal</keyword>
<accession>A0A9D7DZK7</accession>
<evidence type="ECO:0000256" key="1">
    <source>
        <dbReference type="SAM" id="MobiDB-lite"/>
    </source>
</evidence>
<dbReference type="InterPro" id="IPR025392">
    <property type="entry name" value="DUF4124"/>
</dbReference>
<feature type="signal peptide" evidence="2">
    <location>
        <begin position="1"/>
        <end position="22"/>
    </location>
</feature>
<feature type="chain" id="PRO_5038605432" evidence="2">
    <location>
        <begin position="23"/>
        <end position="156"/>
    </location>
</feature>
<dbReference type="Proteomes" id="UP000807785">
    <property type="component" value="Unassembled WGS sequence"/>
</dbReference>
<evidence type="ECO:0000313" key="5">
    <source>
        <dbReference type="Proteomes" id="UP000807785"/>
    </source>
</evidence>
<dbReference type="Pfam" id="PF13511">
    <property type="entry name" value="DUF4124"/>
    <property type="match status" value="1"/>
</dbReference>
<comment type="caution">
    <text evidence="4">The sequence shown here is derived from an EMBL/GenBank/DDBJ whole genome shotgun (WGS) entry which is preliminary data.</text>
</comment>
<name>A0A9D7DZK7_9PROT</name>
<feature type="region of interest" description="Disordered" evidence="1">
    <location>
        <begin position="130"/>
        <end position="156"/>
    </location>
</feature>
<evidence type="ECO:0000259" key="3">
    <source>
        <dbReference type="Pfam" id="PF13511"/>
    </source>
</evidence>
<reference evidence="4" key="1">
    <citation type="submission" date="2020-10" db="EMBL/GenBank/DDBJ databases">
        <title>Connecting structure to function with the recovery of over 1000 high-quality activated sludge metagenome-assembled genomes encoding full-length rRNA genes using long-read sequencing.</title>
        <authorList>
            <person name="Singleton C.M."/>
            <person name="Petriglieri F."/>
            <person name="Kristensen J.M."/>
            <person name="Kirkegaard R.H."/>
            <person name="Michaelsen T.Y."/>
            <person name="Andersen M.H."/>
            <person name="Karst S.M."/>
            <person name="Dueholm M.S."/>
            <person name="Nielsen P.H."/>
            <person name="Albertsen M."/>
        </authorList>
    </citation>
    <scope>NUCLEOTIDE SEQUENCE</scope>
    <source>
        <strain evidence="4">Bjer_18-Q3-R1-45_BAT3C.347</strain>
    </source>
</reference>
<proteinExistence type="predicted"/>
<gene>
    <name evidence="4" type="ORF">IPH26_13215</name>
</gene>
<organism evidence="4 5">
    <name type="scientific">Candidatus Methylophosphatis roskildensis</name>
    <dbReference type="NCBI Taxonomy" id="2899263"/>
    <lineage>
        <taxon>Bacteria</taxon>
        <taxon>Pseudomonadati</taxon>
        <taxon>Pseudomonadota</taxon>
        <taxon>Betaproteobacteria</taxon>
        <taxon>Nitrosomonadales</taxon>
        <taxon>Sterolibacteriaceae</taxon>
        <taxon>Candidatus Methylophosphatis</taxon>
    </lineage>
</organism>
<dbReference type="AlphaFoldDB" id="A0A9D7DZK7"/>
<sequence>MRVPVRLLLSAAALFLAGHAVAGEYIYQWKDPSGQYVYSDNPPPGNIPSRMLRRDAVGEITPPTPSPASPTIADRELELKKRQQDQAEKQAKSDKDNADAKTRAQNCELARNQLTALESGQRVARFNAQGEREFLDDAQRSAELERTRKIVEDSCK</sequence>
<protein>
    <submittedName>
        <fullName evidence="4">DUF4124 domain-containing protein</fullName>
    </submittedName>
</protein>
<evidence type="ECO:0000256" key="2">
    <source>
        <dbReference type="SAM" id="SignalP"/>
    </source>
</evidence>
<feature type="domain" description="DUF4124" evidence="3">
    <location>
        <begin position="14"/>
        <end position="68"/>
    </location>
</feature>